<feature type="transmembrane region" description="Helical" evidence="7">
    <location>
        <begin position="264"/>
        <end position="285"/>
    </location>
</feature>
<comment type="similarity">
    <text evidence="7">Belongs to the binding-protein-dependent transport system permease family.</text>
</comment>
<dbReference type="GO" id="GO:0055085">
    <property type="term" value="P:transmembrane transport"/>
    <property type="evidence" value="ECO:0007669"/>
    <property type="project" value="InterPro"/>
</dbReference>
<keyword evidence="5 7" id="KW-1133">Transmembrane helix</keyword>
<evidence type="ECO:0000256" key="5">
    <source>
        <dbReference type="ARBA" id="ARBA00022989"/>
    </source>
</evidence>
<feature type="transmembrane region" description="Helical" evidence="7">
    <location>
        <begin position="189"/>
        <end position="211"/>
    </location>
</feature>
<feature type="transmembrane region" description="Helical" evidence="7">
    <location>
        <begin position="81"/>
        <end position="104"/>
    </location>
</feature>
<keyword evidence="2 7" id="KW-0813">Transport</keyword>
<evidence type="ECO:0000256" key="3">
    <source>
        <dbReference type="ARBA" id="ARBA00022475"/>
    </source>
</evidence>
<evidence type="ECO:0000313" key="9">
    <source>
        <dbReference type="EMBL" id="ANY67118.1"/>
    </source>
</evidence>
<name>A0A1B2DHD1_9BACL</name>
<dbReference type="GO" id="GO:0005886">
    <property type="term" value="C:plasma membrane"/>
    <property type="evidence" value="ECO:0007669"/>
    <property type="project" value="UniProtKB-SubCell"/>
</dbReference>
<reference evidence="9" key="1">
    <citation type="submission" date="2016-08" db="EMBL/GenBank/DDBJ databases">
        <title>Complete Genome Seqeunce of Paenibacillus sp. BIHB 4019 from tea rhizoplane.</title>
        <authorList>
            <person name="Thakur R."/>
            <person name="Swarnkar M.K."/>
            <person name="Gulati A."/>
        </authorList>
    </citation>
    <scope>NUCLEOTIDE SEQUENCE [LARGE SCALE GENOMIC DNA]</scope>
    <source>
        <strain evidence="9">BIHB4019</strain>
    </source>
</reference>
<dbReference type="SUPFAM" id="SSF161098">
    <property type="entry name" value="MetI-like"/>
    <property type="match status" value="1"/>
</dbReference>
<feature type="transmembrane region" description="Helical" evidence="7">
    <location>
        <begin position="21"/>
        <end position="45"/>
    </location>
</feature>
<proteinExistence type="inferred from homology"/>
<protein>
    <submittedName>
        <fullName evidence="9">ABC transporter permease</fullName>
    </submittedName>
</protein>
<keyword evidence="6 7" id="KW-0472">Membrane</keyword>
<organism evidence="9">
    <name type="scientific">Paenibacillus sp. BIHB 4019</name>
    <dbReference type="NCBI Taxonomy" id="1870819"/>
    <lineage>
        <taxon>Bacteria</taxon>
        <taxon>Bacillati</taxon>
        <taxon>Bacillota</taxon>
        <taxon>Bacilli</taxon>
        <taxon>Bacillales</taxon>
        <taxon>Paenibacillaceae</taxon>
        <taxon>Paenibacillus</taxon>
    </lineage>
</organism>
<evidence type="ECO:0000256" key="6">
    <source>
        <dbReference type="ARBA" id="ARBA00023136"/>
    </source>
</evidence>
<evidence type="ECO:0000256" key="7">
    <source>
        <dbReference type="RuleBase" id="RU363032"/>
    </source>
</evidence>
<dbReference type="PANTHER" id="PTHR43744">
    <property type="entry name" value="ABC TRANSPORTER PERMEASE PROTEIN MG189-RELATED-RELATED"/>
    <property type="match status" value="1"/>
</dbReference>
<dbReference type="InterPro" id="IPR000515">
    <property type="entry name" value="MetI-like"/>
</dbReference>
<accession>A0A1B2DHD1</accession>
<evidence type="ECO:0000256" key="4">
    <source>
        <dbReference type="ARBA" id="ARBA00022692"/>
    </source>
</evidence>
<dbReference type="InterPro" id="IPR035906">
    <property type="entry name" value="MetI-like_sf"/>
</dbReference>
<dbReference type="Pfam" id="PF00528">
    <property type="entry name" value="BPD_transp_1"/>
    <property type="match status" value="1"/>
</dbReference>
<dbReference type="AlphaFoldDB" id="A0A1B2DHD1"/>
<keyword evidence="4 7" id="KW-0812">Transmembrane</keyword>
<feature type="domain" description="ABC transmembrane type-1" evidence="8">
    <location>
        <begin position="81"/>
        <end position="270"/>
    </location>
</feature>
<dbReference type="EMBL" id="CP016808">
    <property type="protein sequence ID" value="ANY67118.1"/>
    <property type="molecule type" value="Genomic_DNA"/>
</dbReference>
<dbReference type="PANTHER" id="PTHR43744:SF9">
    <property type="entry name" value="POLYGALACTURONAN_RHAMNOGALACTURONAN TRANSPORT SYSTEM PERMEASE PROTEIN YTCP"/>
    <property type="match status" value="1"/>
</dbReference>
<evidence type="ECO:0000256" key="2">
    <source>
        <dbReference type="ARBA" id="ARBA00022448"/>
    </source>
</evidence>
<feature type="transmembrane region" description="Helical" evidence="7">
    <location>
        <begin position="116"/>
        <end position="135"/>
    </location>
</feature>
<dbReference type="RefSeq" id="WP_099518329.1">
    <property type="nucleotide sequence ID" value="NZ_CP016808.1"/>
</dbReference>
<dbReference type="Gene3D" id="1.10.3720.10">
    <property type="entry name" value="MetI-like"/>
    <property type="match status" value="1"/>
</dbReference>
<keyword evidence="3" id="KW-1003">Cell membrane</keyword>
<comment type="subcellular location">
    <subcellularLocation>
        <location evidence="1 7">Cell membrane</location>
        <topology evidence="1 7">Multi-pass membrane protein</topology>
    </subcellularLocation>
</comment>
<dbReference type="CDD" id="cd06261">
    <property type="entry name" value="TM_PBP2"/>
    <property type="match status" value="1"/>
</dbReference>
<evidence type="ECO:0000259" key="8">
    <source>
        <dbReference type="PROSITE" id="PS50928"/>
    </source>
</evidence>
<evidence type="ECO:0000256" key="1">
    <source>
        <dbReference type="ARBA" id="ARBA00004651"/>
    </source>
</evidence>
<gene>
    <name evidence="9" type="ORF">BBD42_12080</name>
</gene>
<feature type="transmembrane region" description="Helical" evidence="7">
    <location>
        <begin position="147"/>
        <end position="168"/>
    </location>
</feature>
<sequence length="300" mass="34300">MDSILKHWRRRTFEDWVVDTLNTLLMLVVLIATLYPFYYVLIISFNEGVDASRGGIYFWPRKFTLENYTTFINDYKWRAGFLVSSARTIVGTVLGVLFTSLVAYGLSYKNLIFKKIYFPIIIVAMYFSGGLIPYYVVLRELHLLNHFGVYVIPTMLNLFFLLIAISFFREIPEDLQESARIDGASDLKIFYTIILPVSRPLLATMSLFLGVGQWNSWMDSAYFVQNENLRTLTYRMIEITNQSTMPLDAASSAYASTMTTVTTFSIQITAMVVAILPIVCVYPFLQKHFVKGVMLGAVKG</sequence>
<dbReference type="PROSITE" id="PS50928">
    <property type="entry name" value="ABC_TM1"/>
    <property type="match status" value="1"/>
</dbReference>